<proteinExistence type="predicted"/>
<evidence type="ECO:0000256" key="2">
    <source>
        <dbReference type="SAM" id="Phobius"/>
    </source>
</evidence>
<feature type="compositionally biased region" description="Low complexity" evidence="1">
    <location>
        <begin position="77"/>
        <end position="88"/>
    </location>
</feature>
<reference evidence="3 4" key="1">
    <citation type="submission" date="2015-12" db="EMBL/GenBank/DDBJ databases">
        <title>The genome of Folsomia candida.</title>
        <authorList>
            <person name="Faddeeva A."/>
            <person name="Derks M.F."/>
            <person name="Anvar Y."/>
            <person name="Smit S."/>
            <person name="Van Straalen N."/>
            <person name="Roelofs D."/>
        </authorList>
    </citation>
    <scope>NUCLEOTIDE SEQUENCE [LARGE SCALE GENOMIC DNA]</scope>
    <source>
        <strain evidence="3 4">VU population</strain>
        <tissue evidence="3">Whole body</tissue>
    </source>
</reference>
<organism evidence="3 4">
    <name type="scientific">Folsomia candida</name>
    <name type="common">Springtail</name>
    <dbReference type="NCBI Taxonomy" id="158441"/>
    <lineage>
        <taxon>Eukaryota</taxon>
        <taxon>Metazoa</taxon>
        <taxon>Ecdysozoa</taxon>
        <taxon>Arthropoda</taxon>
        <taxon>Hexapoda</taxon>
        <taxon>Collembola</taxon>
        <taxon>Entomobryomorpha</taxon>
        <taxon>Isotomoidea</taxon>
        <taxon>Isotomidae</taxon>
        <taxon>Proisotominae</taxon>
        <taxon>Folsomia</taxon>
    </lineage>
</organism>
<feature type="transmembrane region" description="Helical" evidence="2">
    <location>
        <begin position="205"/>
        <end position="226"/>
    </location>
</feature>
<keyword evidence="4" id="KW-1185">Reference proteome</keyword>
<evidence type="ECO:0000313" key="4">
    <source>
        <dbReference type="Proteomes" id="UP000198287"/>
    </source>
</evidence>
<keyword evidence="2" id="KW-0472">Membrane</keyword>
<comment type="caution">
    <text evidence="3">The sequence shown here is derived from an EMBL/GenBank/DDBJ whole genome shotgun (WGS) entry which is preliminary data.</text>
</comment>
<sequence>MIGIIYIGISTFRPGSFGKQTLFSNNNSLSINLLLLLILGVNLLSCIPSALSSSSTKSNVTINNVHHRHHSSAEAPHTATNHTSNSSTPIGQPCEQDAECTNFSICQDKEFEDNLVIRICQCDPLHANRLEKSCFVKPGHQCYFPNLDKHGRRSLNCMPETECRSGVHRTAPSNGYCMCLDQNEDEPFRPLNVRKEIDRCQASKILSHATNGILMLVVAFSSYIFAT</sequence>
<keyword evidence="2" id="KW-0812">Transmembrane</keyword>
<keyword evidence="2" id="KW-1133">Transmembrane helix</keyword>
<feature type="region of interest" description="Disordered" evidence="1">
    <location>
        <begin position="67"/>
        <end position="90"/>
    </location>
</feature>
<name>A0A226ESL9_FOLCA</name>
<feature type="transmembrane region" description="Helical" evidence="2">
    <location>
        <begin position="29"/>
        <end position="51"/>
    </location>
</feature>
<dbReference type="Proteomes" id="UP000198287">
    <property type="component" value="Unassembled WGS sequence"/>
</dbReference>
<dbReference type="EMBL" id="LNIX01000002">
    <property type="protein sequence ID" value="OXA60167.1"/>
    <property type="molecule type" value="Genomic_DNA"/>
</dbReference>
<protein>
    <submittedName>
        <fullName evidence="3">Uncharacterized protein</fullName>
    </submittedName>
</protein>
<evidence type="ECO:0000256" key="1">
    <source>
        <dbReference type="SAM" id="MobiDB-lite"/>
    </source>
</evidence>
<evidence type="ECO:0000313" key="3">
    <source>
        <dbReference type="EMBL" id="OXA60167.1"/>
    </source>
</evidence>
<gene>
    <name evidence="3" type="ORF">Fcan01_06035</name>
</gene>
<accession>A0A226ESL9</accession>
<dbReference type="AlphaFoldDB" id="A0A226ESL9"/>